<proteinExistence type="predicted"/>
<accession>A0A1G8JKN8</accession>
<organism evidence="1 2">
    <name type="scientific">Bacteroides ovatus</name>
    <dbReference type="NCBI Taxonomy" id="28116"/>
    <lineage>
        <taxon>Bacteria</taxon>
        <taxon>Pseudomonadati</taxon>
        <taxon>Bacteroidota</taxon>
        <taxon>Bacteroidia</taxon>
        <taxon>Bacteroidales</taxon>
        <taxon>Bacteroidaceae</taxon>
        <taxon>Bacteroides</taxon>
    </lineage>
</organism>
<evidence type="ECO:0000313" key="1">
    <source>
        <dbReference type="EMBL" id="SDI31702.1"/>
    </source>
</evidence>
<dbReference type="EMBL" id="FNDO01000037">
    <property type="protein sequence ID" value="SDI31702.1"/>
    <property type="molecule type" value="Genomic_DNA"/>
</dbReference>
<dbReference type="Pfam" id="PF12675">
    <property type="entry name" value="DUF3795"/>
    <property type="match status" value="1"/>
</dbReference>
<evidence type="ECO:0000313" key="2">
    <source>
        <dbReference type="Proteomes" id="UP000181870"/>
    </source>
</evidence>
<dbReference type="InterPro" id="IPR024227">
    <property type="entry name" value="DUF3795"/>
</dbReference>
<name>A0A1G8JKN8_BACOV</name>
<dbReference type="AlphaFoldDB" id="A0A1G8JKN8"/>
<protein>
    <recommendedName>
        <fullName evidence="3">DUF3795 domain-containing protein</fullName>
    </recommendedName>
</protein>
<reference evidence="1 2" key="1">
    <citation type="submission" date="2016-10" db="EMBL/GenBank/DDBJ databases">
        <authorList>
            <person name="de Groot N.N."/>
        </authorList>
    </citation>
    <scope>NUCLEOTIDE SEQUENCE [LARGE SCALE GENOMIC DNA]</scope>
    <source>
        <strain evidence="1 2">NLAE-zl-C57</strain>
    </source>
</reference>
<dbReference type="RefSeq" id="WP_256337173.1">
    <property type="nucleotide sequence ID" value="NZ_FNDO01000037.1"/>
</dbReference>
<sequence length="118" mass="13560">MMKIYNGRVPACGVFCGGCPTYTRQKNPCLGAQLNSARCEKCKTFHLCCVEKGITHCFQCDKFPCAKFKGFAKRWLKYGQNFIENQELLKQVGEMEFLKKYNDKVTDFYVIPTQGIFS</sequence>
<gene>
    <name evidence="1" type="ORF">SAMN05192582_103745</name>
</gene>
<evidence type="ECO:0008006" key="3">
    <source>
        <dbReference type="Google" id="ProtNLM"/>
    </source>
</evidence>
<dbReference type="Proteomes" id="UP000181870">
    <property type="component" value="Unassembled WGS sequence"/>
</dbReference>